<dbReference type="PANTHER" id="PTHR45663:SF11">
    <property type="entry name" value="GEO12009P1"/>
    <property type="match status" value="1"/>
</dbReference>
<dbReference type="InterPro" id="IPR036249">
    <property type="entry name" value="Thioredoxin-like_sf"/>
</dbReference>
<keyword evidence="2" id="KW-0813">Transport</keyword>
<dbReference type="Gene3D" id="1.25.40.10">
    <property type="entry name" value="Tetratricopeptide repeat domain"/>
    <property type="match status" value="2"/>
</dbReference>
<gene>
    <name evidence="8" type="primary">trxA</name>
    <name evidence="8" type="ORF">E8M01_09760</name>
</gene>
<keyword evidence="9" id="KW-1185">Reference proteome</keyword>
<evidence type="ECO:0000256" key="4">
    <source>
        <dbReference type="ARBA" id="ARBA00023157"/>
    </source>
</evidence>
<dbReference type="Gene3D" id="3.40.30.10">
    <property type="entry name" value="Glutaredoxin"/>
    <property type="match status" value="1"/>
</dbReference>
<dbReference type="Proteomes" id="UP000298781">
    <property type="component" value="Chromosome"/>
</dbReference>
<dbReference type="GO" id="GO:0045454">
    <property type="term" value="P:cell redox homeostasis"/>
    <property type="evidence" value="ECO:0007669"/>
    <property type="project" value="TreeGrafter"/>
</dbReference>
<dbReference type="InterPro" id="IPR011990">
    <property type="entry name" value="TPR-like_helical_dom_sf"/>
</dbReference>
<evidence type="ECO:0000313" key="9">
    <source>
        <dbReference type="Proteomes" id="UP000298781"/>
    </source>
</evidence>
<reference evidence="8 9" key="1">
    <citation type="submission" date="2019-04" db="EMBL/GenBank/DDBJ databases">
        <title>Phreatobacter aquaticus sp. nov.</title>
        <authorList>
            <person name="Choi A."/>
        </authorList>
    </citation>
    <scope>NUCLEOTIDE SEQUENCE [LARGE SCALE GENOMIC DNA]</scope>
    <source>
        <strain evidence="8 9">KCTC 52518</strain>
    </source>
</reference>
<comment type="similarity">
    <text evidence="1">Belongs to the thioredoxin family.</text>
</comment>
<dbReference type="KEGG" id="pstg:E8M01_09760"/>
<dbReference type="AlphaFoldDB" id="A0A4D7ASN0"/>
<dbReference type="RefSeq" id="WP_136959947.1">
    <property type="nucleotide sequence ID" value="NZ_CP039690.1"/>
</dbReference>
<accession>A0A4D7ASN0</accession>
<protein>
    <recommendedName>
        <fullName evidence="6">Thioredoxin</fullName>
    </recommendedName>
</protein>
<keyword evidence="4" id="KW-1015">Disulfide bond</keyword>
<evidence type="ECO:0000259" key="7">
    <source>
        <dbReference type="PROSITE" id="PS51352"/>
    </source>
</evidence>
<dbReference type="GO" id="GO:0015035">
    <property type="term" value="F:protein-disulfide reductase activity"/>
    <property type="evidence" value="ECO:0007669"/>
    <property type="project" value="UniProtKB-UniRule"/>
</dbReference>
<name>A0A4D7ASN0_9HYPH</name>
<dbReference type="PROSITE" id="PS00194">
    <property type="entry name" value="THIOREDOXIN_1"/>
    <property type="match status" value="1"/>
</dbReference>
<dbReference type="SUPFAM" id="SSF48452">
    <property type="entry name" value="TPR-like"/>
    <property type="match status" value="1"/>
</dbReference>
<dbReference type="EMBL" id="CP039690">
    <property type="protein sequence ID" value="QCI64494.1"/>
    <property type="molecule type" value="Genomic_DNA"/>
</dbReference>
<feature type="domain" description="Thioredoxin" evidence="7">
    <location>
        <begin position="31"/>
        <end position="171"/>
    </location>
</feature>
<organism evidence="8 9">
    <name type="scientific">Phreatobacter stygius</name>
    <dbReference type="NCBI Taxonomy" id="1940610"/>
    <lineage>
        <taxon>Bacteria</taxon>
        <taxon>Pseudomonadati</taxon>
        <taxon>Pseudomonadota</taxon>
        <taxon>Alphaproteobacteria</taxon>
        <taxon>Hyphomicrobiales</taxon>
        <taxon>Phreatobacteraceae</taxon>
        <taxon>Phreatobacter</taxon>
    </lineage>
</organism>
<dbReference type="CDD" id="cd02956">
    <property type="entry name" value="ybbN"/>
    <property type="match status" value="1"/>
</dbReference>
<evidence type="ECO:0000313" key="8">
    <source>
        <dbReference type="EMBL" id="QCI64494.1"/>
    </source>
</evidence>
<proteinExistence type="inferred from homology"/>
<evidence type="ECO:0000256" key="5">
    <source>
        <dbReference type="ARBA" id="ARBA00023284"/>
    </source>
</evidence>
<keyword evidence="5" id="KW-0676">Redox-active center</keyword>
<dbReference type="FunFam" id="3.40.30.10:FF:000001">
    <property type="entry name" value="Thioredoxin"/>
    <property type="match status" value="1"/>
</dbReference>
<dbReference type="NCBIfam" id="TIGR01068">
    <property type="entry name" value="thioredoxin"/>
    <property type="match status" value="1"/>
</dbReference>
<evidence type="ECO:0000256" key="6">
    <source>
        <dbReference type="NCBIfam" id="TIGR01068"/>
    </source>
</evidence>
<dbReference type="GO" id="GO:0006950">
    <property type="term" value="P:response to stress"/>
    <property type="evidence" value="ECO:0007669"/>
    <property type="project" value="UniProtKB-ARBA"/>
</dbReference>
<dbReference type="PANTHER" id="PTHR45663">
    <property type="entry name" value="GEO12009P1"/>
    <property type="match status" value="1"/>
</dbReference>
<dbReference type="InterPro" id="IPR013766">
    <property type="entry name" value="Thioredoxin_domain"/>
</dbReference>
<evidence type="ECO:0000256" key="2">
    <source>
        <dbReference type="ARBA" id="ARBA00022448"/>
    </source>
</evidence>
<dbReference type="InterPro" id="IPR005746">
    <property type="entry name" value="Thioredoxin"/>
</dbReference>
<dbReference type="OrthoDB" id="9790390at2"/>
<dbReference type="PRINTS" id="PR00421">
    <property type="entry name" value="THIOREDOXIN"/>
</dbReference>
<dbReference type="Pfam" id="PF14559">
    <property type="entry name" value="TPR_19"/>
    <property type="match status" value="1"/>
</dbReference>
<sequence length="334" mass="34813">MSGNGSAKFGGSFGGSFGGGYGGAAAQPAVQPAAPAASPASAAPVEGLVKETTTKDFVKDVLEESKTQPVLVDFWAPWCGPCKQLTPVIEKVVNAFKGKVKLVKMNIDDHPQVAGQLGIQSIPAVIAFDKGQAIDGFMGALPEGQVSAFIEKLVGSKAGADMAEVITQADGLLAEGNLAGAAEIYAQVLSVEPDNLGALGGLARAAVEAGDLEQAKAVLAQVPENKLNDKAVAAAKAALELAEQAAELGPIQEFEDKIAKNPADHQARFDLAVALNAAGKRDEAADHLLEIFKRDRAWNDDGARKQLVQFFEAWGPMDEATLAGRRKLSSLLFR</sequence>
<dbReference type="InterPro" id="IPR017937">
    <property type="entry name" value="Thioredoxin_CS"/>
</dbReference>
<evidence type="ECO:0000256" key="1">
    <source>
        <dbReference type="ARBA" id="ARBA00008987"/>
    </source>
</evidence>
<dbReference type="Pfam" id="PF14561">
    <property type="entry name" value="TPR_20"/>
    <property type="match status" value="1"/>
</dbReference>
<dbReference type="SUPFAM" id="SSF52833">
    <property type="entry name" value="Thioredoxin-like"/>
    <property type="match status" value="1"/>
</dbReference>
<dbReference type="PROSITE" id="PS51352">
    <property type="entry name" value="THIOREDOXIN_2"/>
    <property type="match status" value="1"/>
</dbReference>
<evidence type="ECO:0000256" key="3">
    <source>
        <dbReference type="ARBA" id="ARBA00022982"/>
    </source>
</evidence>
<keyword evidence="3" id="KW-0249">Electron transport</keyword>
<dbReference type="Pfam" id="PF00085">
    <property type="entry name" value="Thioredoxin"/>
    <property type="match status" value="1"/>
</dbReference>
<dbReference type="GO" id="GO:0005829">
    <property type="term" value="C:cytosol"/>
    <property type="evidence" value="ECO:0007669"/>
    <property type="project" value="TreeGrafter"/>
</dbReference>